<evidence type="ECO:0000313" key="12">
    <source>
        <dbReference type="EMBL" id="XAN05796.1"/>
    </source>
</evidence>
<reference evidence="12 13" key="1">
    <citation type="submission" date="2024-04" db="EMBL/GenBank/DDBJ databases">
        <title>Isolation of an actinomycete strain from pig manure.</title>
        <authorList>
            <person name="Gong T."/>
            <person name="Yu Z."/>
            <person name="An M."/>
            <person name="Wei C."/>
            <person name="Yang W."/>
            <person name="Liu L."/>
        </authorList>
    </citation>
    <scope>NUCLEOTIDE SEQUENCE [LARGE SCALE GENOMIC DNA]</scope>
    <source>
        <strain evidence="12 13">ZF39</strain>
    </source>
</reference>
<evidence type="ECO:0000259" key="11">
    <source>
        <dbReference type="PROSITE" id="PS51846"/>
    </source>
</evidence>
<keyword evidence="3 8" id="KW-0812">Transmembrane</keyword>
<dbReference type="PANTHER" id="PTHR43099:SF5">
    <property type="entry name" value="HLYC_CORC FAMILY TRANSPORTER"/>
    <property type="match status" value="1"/>
</dbReference>
<evidence type="ECO:0000256" key="6">
    <source>
        <dbReference type="ARBA" id="ARBA00023136"/>
    </source>
</evidence>
<comment type="subcellular location">
    <subcellularLocation>
        <location evidence="1">Cell membrane</location>
        <topology evidence="1">Multi-pass membrane protein</topology>
    </subcellularLocation>
</comment>
<evidence type="ECO:0000256" key="2">
    <source>
        <dbReference type="ARBA" id="ARBA00022475"/>
    </source>
</evidence>
<dbReference type="PROSITE" id="PS51371">
    <property type="entry name" value="CBS"/>
    <property type="match status" value="2"/>
</dbReference>
<feature type="domain" description="CBS" evidence="10">
    <location>
        <begin position="285"/>
        <end position="350"/>
    </location>
</feature>
<dbReference type="Proteomes" id="UP001442841">
    <property type="component" value="Chromosome"/>
</dbReference>
<keyword evidence="6 8" id="KW-0472">Membrane</keyword>
<name>A0ABZ3FM90_9ACTN</name>
<evidence type="ECO:0000256" key="9">
    <source>
        <dbReference type="SAM" id="Phobius"/>
    </source>
</evidence>
<feature type="transmembrane region" description="Helical" evidence="9">
    <location>
        <begin position="99"/>
        <end position="119"/>
    </location>
</feature>
<dbReference type="InterPro" id="IPR051676">
    <property type="entry name" value="UPF0053_domain"/>
</dbReference>
<dbReference type="PROSITE" id="PS51846">
    <property type="entry name" value="CNNM"/>
    <property type="match status" value="1"/>
</dbReference>
<dbReference type="Pfam" id="PF00571">
    <property type="entry name" value="CBS"/>
    <property type="match status" value="1"/>
</dbReference>
<keyword evidence="13" id="KW-1185">Reference proteome</keyword>
<dbReference type="Pfam" id="PF01595">
    <property type="entry name" value="CNNM"/>
    <property type="match status" value="1"/>
</dbReference>
<evidence type="ECO:0000256" key="7">
    <source>
        <dbReference type="PROSITE-ProRule" id="PRU00703"/>
    </source>
</evidence>
<keyword evidence="7" id="KW-0129">CBS domain</keyword>
<accession>A0ABZ3FM90</accession>
<feature type="domain" description="CBS" evidence="10">
    <location>
        <begin position="221"/>
        <end position="280"/>
    </location>
</feature>
<keyword evidence="2" id="KW-1003">Cell membrane</keyword>
<evidence type="ECO:0000256" key="8">
    <source>
        <dbReference type="PROSITE-ProRule" id="PRU01193"/>
    </source>
</evidence>
<proteinExistence type="predicted"/>
<organism evidence="12 13">
    <name type="scientific">Ammonicoccus fulvus</name>
    <dbReference type="NCBI Taxonomy" id="3138240"/>
    <lineage>
        <taxon>Bacteria</taxon>
        <taxon>Bacillati</taxon>
        <taxon>Actinomycetota</taxon>
        <taxon>Actinomycetes</taxon>
        <taxon>Propionibacteriales</taxon>
        <taxon>Propionibacteriaceae</taxon>
        <taxon>Ammonicoccus</taxon>
    </lineage>
</organism>
<evidence type="ECO:0000256" key="4">
    <source>
        <dbReference type="ARBA" id="ARBA00022737"/>
    </source>
</evidence>
<dbReference type="RefSeq" id="WP_425307229.1">
    <property type="nucleotide sequence ID" value="NZ_CP154795.1"/>
</dbReference>
<dbReference type="InterPro" id="IPR046342">
    <property type="entry name" value="CBS_dom_sf"/>
</dbReference>
<gene>
    <name evidence="12" type="ORF">AADG42_00230</name>
</gene>
<dbReference type="CDD" id="cd04590">
    <property type="entry name" value="CBS_pair_CorC_HlyC_assoc"/>
    <property type="match status" value="1"/>
</dbReference>
<dbReference type="InterPro" id="IPR044751">
    <property type="entry name" value="Ion_transp-like_CBS"/>
</dbReference>
<feature type="domain" description="CNNM transmembrane" evidence="11">
    <location>
        <begin position="1"/>
        <end position="202"/>
    </location>
</feature>
<dbReference type="PANTHER" id="PTHR43099">
    <property type="entry name" value="UPF0053 PROTEIN YRKA"/>
    <property type="match status" value="1"/>
</dbReference>
<protein>
    <submittedName>
        <fullName evidence="12">Hemolysin family protein</fullName>
    </submittedName>
</protein>
<dbReference type="SUPFAM" id="SSF54631">
    <property type="entry name" value="CBS-domain pair"/>
    <property type="match status" value="1"/>
</dbReference>
<evidence type="ECO:0000256" key="1">
    <source>
        <dbReference type="ARBA" id="ARBA00004651"/>
    </source>
</evidence>
<sequence>MTNTTAFLIALALLFANAFFVGAEFALVSVRRTAIEEAASAGKPGARFTLRAIENVTLMMAGAQLGITMCSLGLGAIAEPAIAHSLKPVFAWARVPEAFVHPVAFVVAMALVVFFHMTIGEMVPKNIAIAQPARSALILGPPMYVIAMILSPLLWLMNGLANLVLLIIRVKPTREVASTITTDEVSSYLAESAEVGLLEENEERLLSGALLMTEAKVREVMVPIERLVWLGSQPTASEAERAGVEHGFSRFPVRDDDGSWLGYLHLKDVLDLIDSSPQAIVPPARIRQMVRVDPETPLPEALTAMQRSGVHLAIVVSDNPDTKDDGVLGVAMLEDVMETMVGRVDHPAPVSE</sequence>
<dbReference type="EMBL" id="CP154795">
    <property type="protein sequence ID" value="XAN05796.1"/>
    <property type="molecule type" value="Genomic_DNA"/>
</dbReference>
<feature type="transmembrane region" description="Helical" evidence="9">
    <location>
        <begin position="58"/>
        <end position="78"/>
    </location>
</feature>
<keyword evidence="5 8" id="KW-1133">Transmembrane helix</keyword>
<evidence type="ECO:0000259" key="10">
    <source>
        <dbReference type="PROSITE" id="PS51371"/>
    </source>
</evidence>
<feature type="transmembrane region" description="Helical" evidence="9">
    <location>
        <begin position="144"/>
        <end position="168"/>
    </location>
</feature>
<keyword evidence="4" id="KW-0677">Repeat</keyword>
<dbReference type="InterPro" id="IPR000644">
    <property type="entry name" value="CBS_dom"/>
</dbReference>
<evidence type="ECO:0000256" key="3">
    <source>
        <dbReference type="ARBA" id="ARBA00022692"/>
    </source>
</evidence>
<evidence type="ECO:0000313" key="13">
    <source>
        <dbReference type="Proteomes" id="UP001442841"/>
    </source>
</evidence>
<evidence type="ECO:0000256" key="5">
    <source>
        <dbReference type="ARBA" id="ARBA00022989"/>
    </source>
</evidence>
<dbReference type="Gene3D" id="3.10.580.10">
    <property type="entry name" value="CBS-domain"/>
    <property type="match status" value="1"/>
</dbReference>
<dbReference type="InterPro" id="IPR002550">
    <property type="entry name" value="CNNM"/>
</dbReference>